<dbReference type="InterPro" id="IPR021074">
    <property type="entry name" value="Formate_DH_dsu"/>
</dbReference>
<protein>
    <submittedName>
        <fullName evidence="1">Formate dehydrogenase subunit delta</fullName>
        <ecNumber evidence="1">1.17.1.9</ecNumber>
    </submittedName>
</protein>
<dbReference type="Proteomes" id="UP001230207">
    <property type="component" value="Unassembled WGS sequence"/>
</dbReference>
<organism evidence="1 2">
    <name type="scientific">Pararhizobium capsulatum DSM 1112</name>
    <dbReference type="NCBI Taxonomy" id="1121113"/>
    <lineage>
        <taxon>Bacteria</taxon>
        <taxon>Pseudomonadati</taxon>
        <taxon>Pseudomonadota</taxon>
        <taxon>Alphaproteobacteria</taxon>
        <taxon>Hyphomicrobiales</taxon>
        <taxon>Rhizobiaceae</taxon>
        <taxon>Rhizobium/Agrobacterium group</taxon>
        <taxon>Pararhizobium</taxon>
    </lineage>
</organism>
<name>A0ABU0BI18_9HYPH</name>
<comment type="caution">
    <text evidence="1">The sequence shown here is derived from an EMBL/GenBank/DDBJ whole genome shotgun (WGS) entry which is preliminary data.</text>
</comment>
<gene>
    <name evidence="1" type="ORF">QO002_000032</name>
</gene>
<accession>A0ABU0BI18</accession>
<dbReference type="EC" id="1.17.1.9" evidence="1"/>
<reference evidence="1 2" key="1">
    <citation type="submission" date="2023-07" db="EMBL/GenBank/DDBJ databases">
        <title>Genomic Encyclopedia of Type Strains, Phase IV (KMG-IV): sequencing the most valuable type-strain genomes for metagenomic binning, comparative biology and taxonomic classification.</title>
        <authorList>
            <person name="Goeker M."/>
        </authorList>
    </citation>
    <scope>NUCLEOTIDE SEQUENCE [LARGE SCALE GENOMIC DNA]</scope>
    <source>
        <strain evidence="1 2">DSM 1112</strain>
    </source>
</reference>
<dbReference type="EMBL" id="JAUSVF010000001">
    <property type="protein sequence ID" value="MDQ0317894.1"/>
    <property type="molecule type" value="Genomic_DNA"/>
</dbReference>
<evidence type="ECO:0000313" key="1">
    <source>
        <dbReference type="EMBL" id="MDQ0317894.1"/>
    </source>
</evidence>
<proteinExistence type="predicted"/>
<dbReference type="Pfam" id="PF11390">
    <property type="entry name" value="FdsD"/>
    <property type="match status" value="1"/>
</dbReference>
<dbReference type="RefSeq" id="WP_307225487.1">
    <property type="nucleotide sequence ID" value="NZ_JAUSVF010000001.1"/>
</dbReference>
<keyword evidence="2" id="KW-1185">Reference proteome</keyword>
<dbReference type="GO" id="GO:0008863">
    <property type="term" value="F:formate dehydrogenase (NAD+) activity"/>
    <property type="evidence" value="ECO:0007669"/>
    <property type="project" value="UniProtKB-EC"/>
</dbReference>
<keyword evidence="1" id="KW-0560">Oxidoreductase</keyword>
<sequence length="87" mass="9814">MSHDEPHKTTDDKLVYMANQIATFFKSQPEGERAAGIAGHINKFWEQRMRRAFFAMIDKGDPRFDPLVVAAATHIKRPADVGQTTQA</sequence>
<evidence type="ECO:0000313" key="2">
    <source>
        <dbReference type="Proteomes" id="UP001230207"/>
    </source>
</evidence>